<dbReference type="Pfam" id="PF01370">
    <property type="entry name" value="Epimerase"/>
    <property type="match status" value="1"/>
</dbReference>
<dbReference type="Proteomes" id="UP000183995">
    <property type="component" value="Unassembled WGS sequence"/>
</dbReference>
<evidence type="ECO:0000313" key="4">
    <source>
        <dbReference type="Proteomes" id="UP000183995"/>
    </source>
</evidence>
<dbReference type="OrthoDB" id="9776016at2"/>
<dbReference type="STRING" id="1123282.SAMN02745823_00058"/>
<dbReference type="Gene3D" id="3.40.50.720">
    <property type="entry name" value="NAD(P)-binding Rossmann-like Domain"/>
    <property type="match status" value="1"/>
</dbReference>
<dbReference type="PANTHER" id="PTHR43000">
    <property type="entry name" value="DTDP-D-GLUCOSE 4,6-DEHYDRATASE-RELATED"/>
    <property type="match status" value="1"/>
</dbReference>
<proteinExistence type="inferred from homology"/>
<reference evidence="3 4" key="1">
    <citation type="submission" date="2016-11" db="EMBL/GenBank/DDBJ databases">
        <authorList>
            <person name="Jaros S."/>
            <person name="Januszkiewicz K."/>
            <person name="Wedrychowicz H."/>
        </authorList>
    </citation>
    <scope>NUCLEOTIDE SEQUENCE [LARGE SCALE GENOMIC DNA]</scope>
    <source>
        <strain evidence="3 4">DSM 10068</strain>
    </source>
</reference>
<dbReference type="RefSeq" id="WP_073075659.1">
    <property type="nucleotide sequence ID" value="NZ_FQXV01000001.1"/>
</dbReference>
<name>A0A1M5TEH4_9FIRM</name>
<dbReference type="InterPro" id="IPR001509">
    <property type="entry name" value="Epimerase_deHydtase"/>
</dbReference>
<evidence type="ECO:0000313" key="3">
    <source>
        <dbReference type="EMBL" id="SHH49108.1"/>
    </source>
</evidence>
<dbReference type="AlphaFoldDB" id="A0A1M5TEH4"/>
<gene>
    <name evidence="3" type="ORF">SAMN02745823_00058</name>
</gene>
<feature type="domain" description="NAD-dependent epimerase/dehydratase" evidence="2">
    <location>
        <begin position="5"/>
        <end position="221"/>
    </location>
</feature>
<dbReference type="SUPFAM" id="SSF51735">
    <property type="entry name" value="NAD(P)-binding Rossmann-fold domains"/>
    <property type="match status" value="1"/>
</dbReference>
<organism evidence="3 4">
    <name type="scientific">Sporobacter termitidis DSM 10068</name>
    <dbReference type="NCBI Taxonomy" id="1123282"/>
    <lineage>
        <taxon>Bacteria</taxon>
        <taxon>Bacillati</taxon>
        <taxon>Bacillota</taxon>
        <taxon>Clostridia</taxon>
        <taxon>Eubacteriales</taxon>
        <taxon>Oscillospiraceae</taxon>
        <taxon>Sporobacter</taxon>
    </lineage>
</organism>
<comment type="similarity">
    <text evidence="1">Belongs to the NAD(P)-dependent epimerase/dehydratase family.</text>
</comment>
<evidence type="ECO:0000256" key="1">
    <source>
        <dbReference type="ARBA" id="ARBA00007637"/>
    </source>
</evidence>
<keyword evidence="4" id="KW-1185">Reference proteome</keyword>
<protein>
    <submittedName>
        <fullName evidence="3">NAD dependent epimerase/dehydratase family protein</fullName>
    </submittedName>
</protein>
<sequence length="305" mass="34489">MSKTILVIGGSAFAGRIFSIHISKQEDYSLHVVNRGQFPLNLKNVKEYKCDRHSPVMVAHLLPHDVIFDVVVDFCAYNPGEVSSLLEVLKGRFKQYIVISTVSVYEQVGRGLRTEADPVVTKSEGGRVSDYIYNKVLVEQETATTCAKLGVPYTIFRPTFIYGPFNYSPRESWFIELIARGHVVPVPVDATASFNMVYVFDIARALVACIGDERAYNQTFNLSAPEEITYTLLLESFEKFNGGPFMSRPVTVDEVIDQNIPLPFPLTEDELYSGKKFSDTFDFEYTSFSEGMEKTFKIFYSLFIS</sequence>
<evidence type="ECO:0000259" key="2">
    <source>
        <dbReference type="Pfam" id="PF01370"/>
    </source>
</evidence>
<dbReference type="InterPro" id="IPR036291">
    <property type="entry name" value="NAD(P)-bd_dom_sf"/>
</dbReference>
<accession>A0A1M5TEH4</accession>
<dbReference type="EMBL" id="FQXV01000001">
    <property type="protein sequence ID" value="SHH49108.1"/>
    <property type="molecule type" value="Genomic_DNA"/>
</dbReference>